<dbReference type="AlphaFoldDB" id="A0A4V4H7W9"/>
<evidence type="ECO:0008006" key="4">
    <source>
        <dbReference type="Google" id="ProtNLM"/>
    </source>
</evidence>
<organism evidence="2 3">
    <name type="scientific">Musa balbisiana</name>
    <name type="common">Banana</name>
    <dbReference type="NCBI Taxonomy" id="52838"/>
    <lineage>
        <taxon>Eukaryota</taxon>
        <taxon>Viridiplantae</taxon>
        <taxon>Streptophyta</taxon>
        <taxon>Embryophyta</taxon>
        <taxon>Tracheophyta</taxon>
        <taxon>Spermatophyta</taxon>
        <taxon>Magnoliopsida</taxon>
        <taxon>Liliopsida</taxon>
        <taxon>Zingiberales</taxon>
        <taxon>Musaceae</taxon>
        <taxon>Musa</taxon>
    </lineage>
</organism>
<proteinExistence type="predicted"/>
<dbReference type="Proteomes" id="UP000317650">
    <property type="component" value="Chromosome 5"/>
</dbReference>
<dbReference type="EMBL" id="PYDT01000003">
    <property type="protein sequence ID" value="THU65485.1"/>
    <property type="molecule type" value="Genomic_DNA"/>
</dbReference>
<name>A0A4V4H7W9_MUSBA</name>
<protein>
    <recommendedName>
        <fullName evidence="4">DUF740 family protein</fullName>
    </recommendedName>
</protein>
<evidence type="ECO:0000313" key="3">
    <source>
        <dbReference type="Proteomes" id="UP000317650"/>
    </source>
</evidence>
<reference evidence="2 3" key="1">
    <citation type="journal article" date="2019" name="Nat. Plants">
        <title>Genome sequencing of Musa balbisiana reveals subgenome evolution and function divergence in polyploid bananas.</title>
        <authorList>
            <person name="Yao X."/>
        </authorList>
    </citation>
    <scope>NUCLEOTIDE SEQUENCE [LARGE SCALE GENOMIC DNA]</scope>
    <source>
        <strain evidence="3">cv. DH-PKW</strain>
        <tissue evidence="2">Leaves</tissue>
    </source>
</reference>
<dbReference type="PANTHER" id="PTHR34197:SF2">
    <property type="entry name" value="OS04G0591300 PROTEIN"/>
    <property type="match status" value="1"/>
</dbReference>
<feature type="compositionally biased region" description="Basic and acidic residues" evidence="1">
    <location>
        <begin position="172"/>
        <end position="195"/>
    </location>
</feature>
<gene>
    <name evidence="2" type="ORF">C4D60_Mb05t04150</name>
</gene>
<dbReference type="PANTHER" id="PTHR34197">
    <property type="entry name" value="OS04G0591300 PROTEIN"/>
    <property type="match status" value="1"/>
</dbReference>
<sequence>MAEEVVPRRGVVVEEEEEEEEKVVVVVVGREAEAGWKCWKHPVQTSYGVCPACLRDRLLRLCPDCANVRPCGCFPSPSSSASSSSLSSAELPDSGAAVGAVGLVSILVDSEPAFRRSRSVGFPLPRSRSAAVPDVDSVAPLPRARQGRKGWTPFWPFLREARRKESSEAELYRSRSVAAERSEAPAGGKEKEGKAKGGRWWHFPSPMRVFRHWKSATKVMQERLPLRRR</sequence>
<evidence type="ECO:0000313" key="2">
    <source>
        <dbReference type="EMBL" id="THU65485.1"/>
    </source>
</evidence>
<evidence type="ECO:0000256" key="1">
    <source>
        <dbReference type="SAM" id="MobiDB-lite"/>
    </source>
</evidence>
<accession>A0A4V4H7W9</accession>
<feature type="region of interest" description="Disordered" evidence="1">
    <location>
        <begin position="172"/>
        <end position="199"/>
    </location>
</feature>
<comment type="caution">
    <text evidence="2">The sequence shown here is derived from an EMBL/GenBank/DDBJ whole genome shotgun (WGS) entry which is preliminary data.</text>
</comment>
<keyword evidence="3" id="KW-1185">Reference proteome</keyword>